<evidence type="ECO:0000313" key="6">
    <source>
        <dbReference type="EMBL" id="MFC6005507.1"/>
    </source>
</evidence>
<keyword evidence="4" id="KW-0804">Transcription</keyword>
<dbReference type="InterPro" id="IPR036244">
    <property type="entry name" value="TipA-like_antibiotic-bd"/>
</dbReference>
<dbReference type="Pfam" id="PF09278">
    <property type="entry name" value="MerR-DNA-bind"/>
    <property type="match status" value="1"/>
</dbReference>
<dbReference type="RefSeq" id="WP_345716399.1">
    <property type="nucleotide sequence ID" value="NZ_BAABFP010000005.1"/>
</dbReference>
<keyword evidence="2" id="KW-0238">DNA-binding</keyword>
<organism evidence="6 7">
    <name type="scientific">Angustibacter luteus</name>
    <dbReference type="NCBI Taxonomy" id="658456"/>
    <lineage>
        <taxon>Bacteria</taxon>
        <taxon>Bacillati</taxon>
        <taxon>Actinomycetota</taxon>
        <taxon>Actinomycetes</taxon>
        <taxon>Kineosporiales</taxon>
        <taxon>Kineosporiaceae</taxon>
    </lineage>
</organism>
<dbReference type="PROSITE" id="PS50937">
    <property type="entry name" value="HTH_MERR_2"/>
    <property type="match status" value="1"/>
</dbReference>
<dbReference type="Gene3D" id="1.10.1660.10">
    <property type="match status" value="1"/>
</dbReference>
<keyword evidence="3" id="KW-0010">Activator</keyword>
<evidence type="ECO:0000259" key="5">
    <source>
        <dbReference type="PROSITE" id="PS50937"/>
    </source>
</evidence>
<dbReference type="Gene3D" id="1.10.490.50">
    <property type="entry name" value="Antibiotic binding domain of TipA-like multidrug resistance regulators"/>
    <property type="match status" value="1"/>
</dbReference>
<keyword evidence="1" id="KW-0805">Transcription regulation</keyword>
<evidence type="ECO:0000313" key="7">
    <source>
        <dbReference type="Proteomes" id="UP001596189"/>
    </source>
</evidence>
<dbReference type="SMART" id="SM00422">
    <property type="entry name" value="HTH_MERR"/>
    <property type="match status" value="1"/>
</dbReference>
<evidence type="ECO:0000256" key="3">
    <source>
        <dbReference type="ARBA" id="ARBA00023159"/>
    </source>
</evidence>
<evidence type="ECO:0000256" key="4">
    <source>
        <dbReference type="ARBA" id="ARBA00023163"/>
    </source>
</evidence>
<dbReference type="PROSITE" id="PS00552">
    <property type="entry name" value="HTH_MERR_1"/>
    <property type="match status" value="1"/>
</dbReference>
<dbReference type="InterPro" id="IPR015358">
    <property type="entry name" value="Tscrpt_reg_MerR_DNA-bd"/>
</dbReference>
<dbReference type="PANTHER" id="PTHR30204">
    <property type="entry name" value="REDOX-CYCLING DRUG-SENSING TRANSCRIPTIONAL ACTIVATOR SOXR"/>
    <property type="match status" value="1"/>
</dbReference>
<feature type="domain" description="HTH merR-type" evidence="5">
    <location>
        <begin position="7"/>
        <end position="76"/>
    </location>
</feature>
<dbReference type="SUPFAM" id="SSF89082">
    <property type="entry name" value="Antibiotic binding domain of TipA-like multidrug resistance regulators"/>
    <property type="match status" value="1"/>
</dbReference>
<accession>A0ABW1J8F7</accession>
<dbReference type="Proteomes" id="UP001596189">
    <property type="component" value="Unassembled WGS sequence"/>
</dbReference>
<dbReference type="SUPFAM" id="SSF46955">
    <property type="entry name" value="Putative DNA-binding domain"/>
    <property type="match status" value="1"/>
</dbReference>
<sequence>MGDESVEHAVGEVAAMAGVSVRTLHHYDQIGLLRPSGRTAAGYRLYDDGDLARLHDVLAYRELGFGLDQIAALLDDPQADPASHLREQHRLVRDRIGRLENVLSHLEKMLEAEQMGINLTPSEQLEVFGEGWRGEELAAEAEERWGDTDAWRQSRRRTARWSKQDWLAIRAETEALEAELAQAMRDGVPATDERALDLAERHRRGIERFYDCSPTMHRGLADLYLADPRFTRHYEDVATGLAQYVHDAVHANADRREG</sequence>
<name>A0ABW1J8F7_9ACTN</name>
<keyword evidence="7" id="KW-1185">Reference proteome</keyword>
<dbReference type="EMBL" id="JBHSRD010000002">
    <property type="protein sequence ID" value="MFC6005507.1"/>
    <property type="molecule type" value="Genomic_DNA"/>
</dbReference>
<proteinExistence type="predicted"/>
<dbReference type="Pfam" id="PF07739">
    <property type="entry name" value="TipAS"/>
    <property type="match status" value="1"/>
</dbReference>
<gene>
    <name evidence="6" type="ORF">ACFQDO_00050</name>
</gene>
<dbReference type="Pfam" id="PF00376">
    <property type="entry name" value="MerR"/>
    <property type="match status" value="1"/>
</dbReference>
<evidence type="ECO:0000256" key="2">
    <source>
        <dbReference type="ARBA" id="ARBA00023125"/>
    </source>
</evidence>
<dbReference type="PRINTS" id="PR00040">
    <property type="entry name" value="HTHMERR"/>
</dbReference>
<dbReference type="CDD" id="cd01106">
    <property type="entry name" value="HTH_TipAL-Mta"/>
    <property type="match status" value="1"/>
</dbReference>
<dbReference type="InterPro" id="IPR009061">
    <property type="entry name" value="DNA-bd_dom_put_sf"/>
</dbReference>
<comment type="caution">
    <text evidence="6">The sequence shown here is derived from an EMBL/GenBank/DDBJ whole genome shotgun (WGS) entry which is preliminary data.</text>
</comment>
<dbReference type="PANTHER" id="PTHR30204:SF90">
    <property type="entry name" value="HTH-TYPE TRANSCRIPTIONAL ACTIVATOR MTA"/>
    <property type="match status" value="1"/>
</dbReference>
<reference evidence="7" key="1">
    <citation type="journal article" date="2019" name="Int. J. Syst. Evol. Microbiol.">
        <title>The Global Catalogue of Microorganisms (GCM) 10K type strain sequencing project: providing services to taxonomists for standard genome sequencing and annotation.</title>
        <authorList>
            <consortium name="The Broad Institute Genomics Platform"/>
            <consortium name="The Broad Institute Genome Sequencing Center for Infectious Disease"/>
            <person name="Wu L."/>
            <person name="Ma J."/>
        </authorList>
    </citation>
    <scope>NUCLEOTIDE SEQUENCE [LARGE SCALE GENOMIC DNA]</scope>
    <source>
        <strain evidence="7">KACC 14249</strain>
    </source>
</reference>
<dbReference type="InterPro" id="IPR012925">
    <property type="entry name" value="TipAS_dom"/>
</dbReference>
<protein>
    <submittedName>
        <fullName evidence="6">MerR family transcriptional regulator</fullName>
    </submittedName>
</protein>
<dbReference type="InterPro" id="IPR000551">
    <property type="entry name" value="MerR-type_HTH_dom"/>
</dbReference>
<dbReference type="InterPro" id="IPR047057">
    <property type="entry name" value="MerR_fam"/>
</dbReference>
<evidence type="ECO:0000256" key="1">
    <source>
        <dbReference type="ARBA" id="ARBA00023015"/>
    </source>
</evidence>